<dbReference type="RefSeq" id="WP_305011680.1">
    <property type="nucleotide sequence ID" value="NZ_JAUQSX010000005.1"/>
</dbReference>
<comment type="caution">
    <text evidence="2">The sequence shown here is derived from an EMBL/GenBank/DDBJ whole genome shotgun (WGS) entry which is preliminary data.</text>
</comment>
<evidence type="ECO:0000313" key="2">
    <source>
        <dbReference type="EMBL" id="MDO7846997.1"/>
    </source>
</evidence>
<gene>
    <name evidence="2" type="ORF">Q5H92_11560</name>
</gene>
<evidence type="ECO:0000313" key="3">
    <source>
        <dbReference type="Proteomes" id="UP001167796"/>
    </source>
</evidence>
<feature type="compositionally biased region" description="Basic and acidic residues" evidence="1">
    <location>
        <begin position="251"/>
        <end position="270"/>
    </location>
</feature>
<evidence type="ECO:0000256" key="1">
    <source>
        <dbReference type="SAM" id="MobiDB-lite"/>
    </source>
</evidence>
<name>A0ABT9AE74_9BACT</name>
<keyword evidence="3" id="KW-1185">Reference proteome</keyword>
<sequence length="709" mass="80875">MAKNQQNPQPLVVPTNQLHITLPNDYSKLLQAYSIWRYRLSPSQEHYRKFQANSSMFYPSFTNAYKNQIDRPFYFYTHDKPQASLYTLLPIGHTAKPWQYPFGNPNQVPAEDITAELVSPDELALQPPVLIKLMMALCFYEHSERERERRVCQSKFYLRVKGSATGKRLVAVEVKPQVDSEGDLHTLTVKVEANTFAKIDPTKVGTYASLGTYYELFASLGHTYLRQLRPSQVATFKGDVYKQAPTNGKRTTADWHHNGNKREPDKYRESRSYQVRHVQERLHDFLTTYGFGVDFGEESMLRLRSRATPLPLNLLPTIQVVDNRLNRADAPAAQYVEWLNDRRFESGKTAFALSFELVEAGQVNPEQPLLVLTDAGKDAFVVQNWQPGLLATAGYADPYQQLYAQLPDVVKQTLNVNLNEVTKFAVAEDYLRHDFPAPLPKPAATETDEAPIETDEARKQRTTATKHLKTLNIKADVCLTELWLKWVLAGKAPVSPAVSLPLLNTLSDDWAFLTDGILLYFNDGELAFADVEEPAGKRILKERFMPWQDLKQHFMARQPKYAHNKPSDEEKADKDIRQAHFVLVGREVFELERTETIAMPNWPVIRAIKAQNPEASAKRQEAIGVYAGGIWYQPEARRYIVGSTQSSNAAEARGHHLYQIHQYNGSESAALPTLLSLLTVTFVRRNQYTVWPYPFDLIRLYREVGEPVA</sequence>
<accession>A0ABT9AE74</accession>
<feature type="region of interest" description="Disordered" evidence="1">
    <location>
        <begin position="245"/>
        <end position="270"/>
    </location>
</feature>
<protein>
    <submittedName>
        <fullName evidence="2">Uncharacterized protein</fullName>
    </submittedName>
</protein>
<organism evidence="2 3">
    <name type="scientific">Hymenobacter mellowenesis</name>
    <dbReference type="NCBI Taxonomy" id="3063995"/>
    <lineage>
        <taxon>Bacteria</taxon>
        <taxon>Pseudomonadati</taxon>
        <taxon>Bacteroidota</taxon>
        <taxon>Cytophagia</taxon>
        <taxon>Cytophagales</taxon>
        <taxon>Hymenobacteraceae</taxon>
        <taxon>Hymenobacter</taxon>
    </lineage>
</organism>
<feature type="region of interest" description="Disordered" evidence="1">
    <location>
        <begin position="437"/>
        <end position="458"/>
    </location>
</feature>
<proteinExistence type="predicted"/>
<reference evidence="2" key="1">
    <citation type="submission" date="2023-07" db="EMBL/GenBank/DDBJ databases">
        <authorList>
            <person name="Kim M.K."/>
        </authorList>
    </citation>
    <scope>NUCLEOTIDE SEQUENCE</scope>
    <source>
        <strain evidence="2">M29</strain>
    </source>
</reference>
<dbReference type="Proteomes" id="UP001167796">
    <property type="component" value="Unassembled WGS sequence"/>
</dbReference>
<dbReference type="EMBL" id="JAUQSX010000005">
    <property type="protein sequence ID" value="MDO7846997.1"/>
    <property type="molecule type" value="Genomic_DNA"/>
</dbReference>